<dbReference type="Pfam" id="PF01359">
    <property type="entry name" value="Transposase_1"/>
    <property type="match status" value="1"/>
</dbReference>
<dbReference type="InterPro" id="IPR036397">
    <property type="entry name" value="RNaseH_sf"/>
</dbReference>
<keyword evidence="3" id="KW-1185">Reference proteome</keyword>
<evidence type="ECO:0000313" key="3">
    <source>
        <dbReference type="Proteomes" id="UP001558652"/>
    </source>
</evidence>
<sequence length="178" mass="20474">MNMRKVCAKLVAKVLTDDQKNQRVAEATKLMERVEIQPDFLNYVITGDETWCFEYAPETKRQSSERHTPESSKPKKARISKSKVKAKLIVFFDAKGVVHKEFLPQGQTINAAYYEDVLERLRLERTSPLPQCSIKTTRRATPHCESANFKRNRTWHRDEAIEAGHSASCDMGSQQGFR</sequence>
<accession>A0ABD0YDD9</accession>
<dbReference type="InterPro" id="IPR001888">
    <property type="entry name" value="Transposase_1"/>
</dbReference>
<evidence type="ECO:0000256" key="1">
    <source>
        <dbReference type="SAM" id="MobiDB-lite"/>
    </source>
</evidence>
<reference evidence="2 3" key="1">
    <citation type="submission" date="2024-07" db="EMBL/GenBank/DDBJ databases">
        <title>Chromosome-level genome assembly of the water stick insect Ranatra chinensis (Heteroptera: Nepidae).</title>
        <authorList>
            <person name="Liu X."/>
        </authorList>
    </citation>
    <scope>NUCLEOTIDE SEQUENCE [LARGE SCALE GENOMIC DNA]</scope>
    <source>
        <strain evidence="2">Cailab_2021Rc</strain>
        <tissue evidence="2">Muscle</tissue>
    </source>
</reference>
<proteinExistence type="predicted"/>
<comment type="caution">
    <text evidence="2">The sequence shown here is derived from an EMBL/GenBank/DDBJ whole genome shotgun (WGS) entry which is preliminary data.</text>
</comment>
<protein>
    <recommendedName>
        <fullName evidence="4">Mariner Mos1 transposase</fullName>
    </recommendedName>
</protein>
<dbReference type="InterPro" id="IPR052709">
    <property type="entry name" value="Transposase-MT_Hybrid"/>
</dbReference>
<evidence type="ECO:0008006" key="4">
    <source>
        <dbReference type="Google" id="ProtNLM"/>
    </source>
</evidence>
<organism evidence="2 3">
    <name type="scientific">Ranatra chinensis</name>
    <dbReference type="NCBI Taxonomy" id="642074"/>
    <lineage>
        <taxon>Eukaryota</taxon>
        <taxon>Metazoa</taxon>
        <taxon>Ecdysozoa</taxon>
        <taxon>Arthropoda</taxon>
        <taxon>Hexapoda</taxon>
        <taxon>Insecta</taxon>
        <taxon>Pterygota</taxon>
        <taxon>Neoptera</taxon>
        <taxon>Paraneoptera</taxon>
        <taxon>Hemiptera</taxon>
        <taxon>Heteroptera</taxon>
        <taxon>Panheteroptera</taxon>
        <taxon>Nepomorpha</taxon>
        <taxon>Nepidae</taxon>
        <taxon>Ranatrinae</taxon>
        <taxon>Ranatra</taxon>
    </lineage>
</organism>
<dbReference type="PANTHER" id="PTHR46060:SF1">
    <property type="entry name" value="MARINER MOS1 TRANSPOSASE-LIKE PROTEIN"/>
    <property type="match status" value="1"/>
</dbReference>
<dbReference type="Gene3D" id="3.30.420.10">
    <property type="entry name" value="Ribonuclease H-like superfamily/Ribonuclease H"/>
    <property type="match status" value="1"/>
</dbReference>
<feature type="compositionally biased region" description="Basic and acidic residues" evidence="1">
    <location>
        <begin position="58"/>
        <end position="73"/>
    </location>
</feature>
<dbReference type="Proteomes" id="UP001558652">
    <property type="component" value="Unassembled WGS sequence"/>
</dbReference>
<dbReference type="EMBL" id="JBFDAA010000009">
    <property type="protein sequence ID" value="KAL1129330.1"/>
    <property type="molecule type" value="Genomic_DNA"/>
</dbReference>
<dbReference type="AlphaFoldDB" id="A0ABD0YDD9"/>
<feature type="region of interest" description="Disordered" evidence="1">
    <location>
        <begin position="58"/>
        <end position="79"/>
    </location>
</feature>
<gene>
    <name evidence="2" type="ORF">AAG570_013859</name>
</gene>
<evidence type="ECO:0000313" key="2">
    <source>
        <dbReference type="EMBL" id="KAL1129330.1"/>
    </source>
</evidence>
<dbReference type="PANTHER" id="PTHR46060">
    <property type="entry name" value="MARINER MOS1 TRANSPOSASE-LIKE PROTEIN"/>
    <property type="match status" value="1"/>
</dbReference>
<name>A0ABD0YDD9_9HEMI</name>